<proteinExistence type="predicted"/>
<dbReference type="AlphaFoldDB" id="A0A5E4LZ14"/>
<keyword evidence="3" id="KW-1185">Reference proteome</keyword>
<reference evidence="2 3" key="1">
    <citation type="submission" date="2019-08" db="EMBL/GenBank/DDBJ databases">
        <authorList>
            <person name="Alioto T."/>
            <person name="Alioto T."/>
            <person name="Gomez Garrido J."/>
        </authorList>
    </citation>
    <scope>NUCLEOTIDE SEQUENCE [LARGE SCALE GENOMIC DNA]</scope>
</reference>
<dbReference type="Proteomes" id="UP000325440">
    <property type="component" value="Unassembled WGS sequence"/>
</dbReference>
<evidence type="ECO:0000256" key="1">
    <source>
        <dbReference type="SAM" id="MobiDB-lite"/>
    </source>
</evidence>
<evidence type="ECO:0000313" key="2">
    <source>
        <dbReference type="EMBL" id="VVC24154.1"/>
    </source>
</evidence>
<gene>
    <name evidence="2" type="ORF">CINCED_3A019737</name>
</gene>
<organism evidence="2 3">
    <name type="scientific">Cinara cedri</name>
    <dbReference type="NCBI Taxonomy" id="506608"/>
    <lineage>
        <taxon>Eukaryota</taxon>
        <taxon>Metazoa</taxon>
        <taxon>Ecdysozoa</taxon>
        <taxon>Arthropoda</taxon>
        <taxon>Hexapoda</taxon>
        <taxon>Insecta</taxon>
        <taxon>Pterygota</taxon>
        <taxon>Neoptera</taxon>
        <taxon>Paraneoptera</taxon>
        <taxon>Hemiptera</taxon>
        <taxon>Sternorrhyncha</taxon>
        <taxon>Aphidomorpha</taxon>
        <taxon>Aphidoidea</taxon>
        <taxon>Aphididae</taxon>
        <taxon>Lachninae</taxon>
        <taxon>Cinara</taxon>
    </lineage>
</organism>
<accession>A0A5E4LZ14</accession>
<feature type="region of interest" description="Disordered" evidence="1">
    <location>
        <begin position="1"/>
        <end position="35"/>
    </location>
</feature>
<protein>
    <submittedName>
        <fullName evidence="2">Uncharacterized protein</fullName>
    </submittedName>
</protein>
<evidence type="ECO:0000313" key="3">
    <source>
        <dbReference type="Proteomes" id="UP000325440"/>
    </source>
</evidence>
<dbReference type="EMBL" id="CABPRJ010000001">
    <property type="protein sequence ID" value="VVC24154.1"/>
    <property type="molecule type" value="Genomic_DNA"/>
</dbReference>
<sequence>MENEPGSSVQFDTTAETKNPINDDSGEKPSTTTTQPVFKDLSDFLKDCCKNDGKPQNFYVVSIGDLLKEAERIRREISGQCIEINEEIAKMKNLMTDHYSEGETYTRSVNYFSMEQSYYFEDTYCCENFKERFFS</sequence>
<name>A0A5E4LZ14_9HEMI</name>